<gene>
    <name evidence="1" type="ORF">ISF26_23085</name>
</gene>
<evidence type="ECO:0000313" key="1">
    <source>
        <dbReference type="EMBL" id="UFP94583.1"/>
    </source>
</evidence>
<protein>
    <submittedName>
        <fullName evidence="1">Uncharacterized protein</fullName>
    </submittedName>
</protein>
<proteinExistence type="predicted"/>
<sequence>MNRQSVQDRCPSCGSTNIRISRRRGIERLAPFFGLSSHRCCRCAAIFFVDTAEAEVAGAGLEPQAPRATVGVT</sequence>
<keyword evidence="2" id="KW-1185">Reference proteome</keyword>
<reference evidence="1 2" key="1">
    <citation type="journal article" date="2021" name="Genome Biol. Evol.">
        <title>Complete Genome Sequencing of a Novel Gloeobacter Species from a Waterfall Cave in Mexico.</title>
        <authorList>
            <person name="Saw J.H."/>
            <person name="Cardona T."/>
            <person name="Montejano G."/>
        </authorList>
    </citation>
    <scope>NUCLEOTIDE SEQUENCE [LARGE SCALE GENOMIC DNA]</scope>
    <source>
        <strain evidence="1">MG652769</strain>
    </source>
</reference>
<dbReference type="RefSeq" id="WP_230841629.1">
    <property type="nucleotide sequence ID" value="NZ_CP063845.1"/>
</dbReference>
<organism evidence="1 2">
    <name type="scientific">Gloeobacter morelensis MG652769</name>
    <dbReference type="NCBI Taxonomy" id="2781736"/>
    <lineage>
        <taxon>Bacteria</taxon>
        <taxon>Bacillati</taxon>
        <taxon>Cyanobacteriota</taxon>
        <taxon>Cyanophyceae</taxon>
        <taxon>Gloeobacterales</taxon>
        <taxon>Gloeobacteraceae</taxon>
        <taxon>Gloeobacter</taxon>
        <taxon>Gloeobacter morelensis</taxon>
    </lineage>
</organism>
<name>A0ABY3PLP0_9CYAN</name>
<accession>A0ABY3PLP0</accession>
<dbReference type="EMBL" id="CP063845">
    <property type="protein sequence ID" value="UFP94583.1"/>
    <property type="molecule type" value="Genomic_DNA"/>
</dbReference>
<evidence type="ECO:0000313" key="2">
    <source>
        <dbReference type="Proteomes" id="UP001054846"/>
    </source>
</evidence>
<dbReference type="Proteomes" id="UP001054846">
    <property type="component" value="Chromosome"/>
</dbReference>